<keyword evidence="3" id="KW-0238">DNA-binding</keyword>
<evidence type="ECO:0000313" key="10">
    <source>
        <dbReference type="EMBL" id="GMI98951.1"/>
    </source>
</evidence>
<feature type="region of interest" description="Disordered" evidence="6">
    <location>
        <begin position="300"/>
        <end position="322"/>
    </location>
</feature>
<sequence>MDTYSSGEELVIKTRKPYTITKQRERWTEEEHNRFLEALKLYGRAWQRIEEHIGTKTAVQIRSHAQKFFSKLEKEAVAKGVPISQALDIEIPPPRPKRKPNNPYPRKTSVANTVQEGARDGKSEMPISSLPCKQMLDLEKEPLPERPNGDEKATNLKENQDESCSEVFTRPNEANCSSVSSMNKNFITSAAVINSCTFREFVPPLKETIHDNGTSKASNLENSCTSYQKSAQGQRKDDLDGVLCADEMQATQNYPRHVAVHVLDGSLKTCAQNPSLDMSFQDSVFHPIGDVHGPNLFTNPAASATTDHQNTTPRSTHQALPPFNTPIMHLRPNQEDYRSLLHVSTFSSLIISTLSQNPAAHAAASFAATFWPYANVDSSGDSPTSGLGGFPPRQMNCAPSMAAIAAATVAAATAWWAAHGLLPACASLHPGFTCAPASTAAVPPTENGQAPTAKMEQNDKTDQALSMHDKQLDPKYSEALKGQQLPSKSPTSSSSDCEERGDAKVNTGVKATNDERAAEVIEPQDANKTKNRIQVYRSSCGSNTASSSEVDTDVLEKHEKDKEDSKGADANHPQVECNRRSRSSSNPSDSWNGVSEEGRQAFQALFSREILPQSFSPPQKGKNKGQQKENVGEDEQNQVKKDGETSTLDLNSNTLVSCSDHQEVEKNAFSRNENNSAEECMLTIGLGHSKLKASRTGFKPYKRCSLEARENRVMNTGSQGEEKGPKRVRLEGEAST</sequence>
<feature type="region of interest" description="Disordered" evidence="6">
    <location>
        <begin position="88"/>
        <end position="129"/>
    </location>
</feature>
<dbReference type="SMART" id="SM00717">
    <property type="entry name" value="SANT"/>
    <property type="match status" value="1"/>
</dbReference>
<dbReference type="PANTHER" id="PTHR12802:SF174">
    <property type="entry name" value="LATE ELONGATED HYPOCOTYL-LIKE PROTEIN"/>
    <property type="match status" value="1"/>
</dbReference>
<feature type="region of interest" description="Disordered" evidence="6">
    <location>
        <begin position="712"/>
        <end position="736"/>
    </location>
</feature>
<protein>
    <submittedName>
        <fullName evidence="10">LATE ELONGATED HYPOCOTYL, LATE ELONGATED HYPOCOTYL 1</fullName>
    </submittedName>
</protein>
<dbReference type="PANTHER" id="PTHR12802">
    <property type="entry name" value="SWI/SNF COMPLEX-RELATED"/>
    <property type="match status" value="1"/>
</dbReference>
<dbReference type="GO" id="GO:0010468">
    <property type="term" value="P:regulation of gene expression"/>
    <property type="evidence" value="ECO:0007669"/>
    <property type="project" value="UniProtKB-ARBA"/>
</dbReference>
<reference evidence="10" key="1">
    <citation type="submission" date="2023-05" db="EMBL/GenBank/DDBJ databases">
        <title>Genome and transcriptome analyses reveal genes involved in the formation of fine ridges on petal epidermal cells in Hibiscus trionum.</title>
        <authorList>
            <person name="Koshimizu S."/>
            <person name="Masuda S."/>
            <person name="Ishii T."/>
            <person name="Shirasu K."/>
            <person name="Hoshino A."/>
            <person name="Arita M."/>
        </authorList>
    </citation>
    <scope>NUCLEOTIDE SEQUENCE</scope>
    <source>
        <strain evidence="10">Hamamatsu line</strain>
    </source>
</reference>
<dbReference type="AlphaFoldDB" id="A0A9W7IPT5"/>
<evidence type="ECO:0000313" key="11">
    <source>
        <dbReference type="Proteomes" id="UP001165190"/>
    </source>
</evidence>
<feature type="domain" description="Myb-like" evidence="7">
    <location>
        <begin position="19"/>
        <end position="69"/>
    </location>
</feature>
<evidence type="ECO:0000256" key="6">
    <source>
        <dbReference type="SAM" id="MobiDB-lite"/>
    </source>
</evidence>
<dbReference type="GO" id="GO:0005634">
    <property type="term" value="C:nucleus"/>
    <property type="evidence" value="ECO:0007669"/>
    <property type="project" value="UniProtKB-SubCell"/>
</dbReference>
<dbReference type="InterPro" id="IPR017884">
    <property type="entry name" value="SANT_dom"/>
</dbReference>
<dbReference type="InterPro" id="IPR006447">
    <property type="entry name" value="Myb_dom_plants"/>
</dbReference>
<evidence type="ECO:0000256" key="4">
    <source>
        <dbReference type="ARBA" id="ARBA00023163"/>
    </source>
</evidence>
<feature type="compositionally biased region" description="Basic and acidic residues" evidence="6">
    <location>
        <begin position="141"/>
        <end position="160"/>
    </location>
</feature>
<keyword evidence="11" id="KW-1185">Reference proteome</keyword>
<feature type="compositionally biased region" description="Low complexity" evidence="6">
    <location>
        <begin position="583"/>
        <end position="595"/>
    </location>
</feature>
<feature type="domain" description="HTH myb-type" evidence="9">
    <location>
        <begin position="19"/>
        <end position="73"/>
    </location>
</feature>
<keyword evidence="5" id="KW-0539">Nucleus</keyword>
<feature type="region of interest" description="Disordered" evidence="6">
    <location>
        <begin position="478"/>
        <end position="599"/>
    </location>
</feature>
<dbReference type="GO" id="GO:0003677">
    <property type="term" value="F:DNA binding"/>
    <property type="evidence" value="ECO:0007669"/>
    <property type="project" value="UniProtKB-KW"/>
</dbReference>
<comment type="subcellular location">
    <subcellularLocation>
        <location evidence="1">Nucleus</location>
    </subcellularLocation>
</comment>
<dbReference type="InterPro" id="IPR001005">
    <property type="entry name" value="SANT/Myb"/>
</dbReference>
<feature type="region of interest" description="Disordered" evidence="6">
    <location>
        <begin position="141"/>
        <end position="168"/>
    </location>
</feature>
<dbReference type="InterPro" id="IPR009057">
    <property type="entry name" value="Homeodomain-like_sf"/>
</dbReference>
<name>A0A9W7IPT5_HIBTR</name>
<comment type="caution">
    <text evidence="10">The sequence shown here is derived from an EMBL/GenBank/DDBJ whole genome shotgun (WGS) entry which is preliminary data.</text>
</comment>
<organism evidence="10 11">
    <name type="scientific">Hibiscus trionum</name>
    <name type="common">Flower of an hour</name>
    <dbReference type="NCBI Taxonomy" id="183268"/>
    <lineage>
        <taxon>Eukaryota</taxon>
        <taxon>Viridiplantae</taxon>
        <taxon>Streptophyta</taxon>
        <taxon>Embryophyta</taxon>
        <taxon>Tracheophyta</taxon>
        <taxon>Spermatophyta</taxon>
        <taxon>Magnoliopsida</taxon>
        <taxon>eudicotyledons</taxon>
        <taxon>Gunneridae</taxon>
        <taxon>Pentapetalae</taxon>
        <taxon>rosids</taxon>
        <taxon>malvids</taxon>
        <taxon>Malvales</taxon>
        <taxon>Malvaceae</taxon>
        <taxon>Malvoideae</taxon>
        <taxon>Hibiscus</taxon>
    </lineage>
</organism>
<feature type="compositionally biased region" description="Low complexity" evidence="6">
    <location>
        <begin position="486"/>
        <end position="495"/>
    </location>
</feature>
<accession>A0A9W7IPT5</accession>
<dbReference type="FunFam" id="1.10.10.60:FF:000023">
    <property type="entry name" value="protein REVEILLE 6 isoform X1"/>
    <property type="match status" value="1"/>
</dbReference>
<feature type="region of interest" description="Disordered" evidence="6">
    <location>
        <begin position="440"/>
        <end position="464"/>
    </location>
</feature>
<evidence type="ECO:0000259" key="7">
    <source>
        <dbReference type="PROSITE" id="PS50090"/>
    </source>
</evidence>
<evidence type="ECO:0000259" key="9">
    <source>
        <dbReference type="PROSITE" id="PS51294"/>
    </source>
</evidence>
<evidence type="ECO:0000259" key="8">
    <source>
        <dbReference type="PROSITE" id="PS51293"/>
    </source>
</evidence>
<evidence type="ECO:0000256" key="3">
    <source>
        <dbReference type="ARBA" id="ARBA00023125"/>
    </source>
</evidence>
<dbReference type="Gene3D" id="1.10.10.60">
    <property type="entry name" value="Homeodomain-like"/>
    <property type="match status" value="1"/>
</dbReference>
<feature type="compositionally biased region" description="Polar residues" evidence="6">
    <location>
        <begin position="300"/>
        <end position="318"/>
    </location>
</feature>
<dbReference type="EMBL" id="BSYR01000033">
    <property type="protein sequence ID" value="GMI98951.1"/>
    <property type="molecule type" value="Genomic_DNA"/>
</dbReference>
<evidence type="ECO:0000256" key="1">
    <source>
        <dbReference type="ARBA" id="ARBA00004123"/>
    </source>
</evidence>
<dbReference type="NCBIfam" id="TIGR01557">
    <property type="entry name" value="myb_SHAQKYF"/>
    <property type="match status" value="1"/>
</dbReference>
<feature type="domain" description="SANT" evidence="8">
    <location>
        <begin position="22"/>
        <end position="73"/>
    </location>
</feature>
<dbReference type="OrthoDB" id="118550at2759"/>
<dbReference type="CDD" id="cd00167">
    <property type="entry name" value="SANT"/>
    <property type="match status" value="1"/>
</dbReference>
<dbReference type="PROSITE" id="PS50090">
    <property type="entry name" value="MYB_LIKE"/>
    <property type="match status" value="1"/>
</dbReference>
<keyword evidence="2" id="KW-0805">Transcription regulation</keyword>
<dbReference type="InterPro" id="IPR017930">
    <property type="entry name" value="Myb_dom"/>
</dbReference>
<dbReference type="PROSITE" id="PS51293">
    <property type="entry name" value="SANT"/>
    <property type="match status" value="1"/>
</dbReference>
<feature type="compositionally biased region" description="Basic and acidic residues" evidence="6">
    <location>
        <begin position="626"/>
        <end position="644"/>
    </location>
</feature>
<dbReference type="Proteomes" id="UP001165190">
    <property type="component" value="Unassembled WGS sequence"/>
</dbReference>
<dbReference type="PROSITE" id="PS51294">
    <property type="entry name" value="HTH_MYB"/>
    <property type="match status" value="1"/>
</dbReference>
<gene>
    <name evidence="10" type="ORF">HRI_003564400</name>
</gene>
<feature type="compositionally biased region" description="Polar residues" evidence="6">
    <location>
        <begin position="536"/>
        <end position="549"/>
    </location>
</feature>
<evidence type="ECO:0000256" key="2">
    <source>
        <dbReference type="ARBA" id="ARBA00023015"/>
    </source>
</evidence>
<feature type="compositionally biased region" description="Basic and acidic residues" evidence="6">
    <location>
        <begin position="554"/>
        <end position="569"/>
    </location>
</feature>
<feature type="compositionally biased region" description="Basic and acidic residues" evidence="6">
    <location>
        <begin position="720"/>
        <end position="736"/>
    </location>
</feature>
<dbReference type="SUPFAM" id="SSF46689">
    <property type="entry name" value="Homeodomain-like"/>
    <property type="match status" value="1"/>
</dbReference>
<evidence type="ECO:0000256" key="5">
    <source>
        <dbReference type="ARBA" id="ARBA00023242"/>
    </source>
</evidence>
<proteinExistence type="predicted"/>
<keyword evidence="4" id="KW-0804">Transcription</keyword>
<feature type="region of interest" description="Disordered" evidence="6">
    <location>
        <begin position="611"/>
        <end position="651"/>
    </location>
</feature>
<dbReference type="Pfam" id="PF00249">
    <property type="entry name" value="Myb_DNA-binding"/>
    <property type="match status" value="1"/>
</dbReference>